<feature type="domain" description="Pseudouridine synthase II N-terminal" evidence="2">
    <location>
        <begin position="114"/>
        <end position="241"/>
    </location>
</feature>
<dbReference type="InterPro" id="IPR002501">
    <property type="entry name" value="PsdUridine_synth_N"/>
</dbReference>
<name>A0AAD5KZE6_9CRUS</name>
<keyword evidence="4" id="KW-1185">Reference proteome</keyword>
<dbReference type="EMBL" id="WJBH02000002">
    <property type="protein sequence ID" value="KAI9563571.1"/>
    <property type="molecule type" value="Genomic_DNA"/>
</dbReference>
<dbReference type="Pfam" id="PF01509">
    <property type="entry name" value="TruB_N"/>
    <property type="match status" value="1"/>
</dbReference>
<comment type="similarity">
    <text evidence="1">Belongs to the pseudouridine synthase TruB family.</text>
</comment>
<protein>
    <recommendedName>
        <fullName evidence="2">Pseudouridine synthase II N-terminal domain-containing protein</fullName>
    </recommendedName>
</protein>
<dbReference type="PANTHER" id="PTHR13195">
    <property type="entry name" value="PSEUDOURIDINE SYNTHASE-RELATED"/>
    <property type="match status" value="1"/>
</dbReference>
<dbReference type="GO" id="GO:0009982">
    <property type="term" value="F:pseudouridine synthase activity"/>
    <property type="evidence" value="ECO:0007669"/>
    <property type="project" value="InterPro"/>
</dbReference>
<accession>A0AAD5KZE6</accession>
<sequence length="328" mass="36908">MAVSTSVKTIREAWFQLNGVMCLYKPTQISWKQLRNTLAFNISRDINELEQDAPRKYVKIESLTDGTNVDLPAPASYSVATTQNLADHELVRGPAILADDLRLRPGNLLGFRTAGVIVVGLNKGNRTIHNLNLSRPTSAYHIKSQFGLATDSHWDDGKIWEKTTFIHITRDKLDRMLASIQASNQKKMFEYCGVDPQSQTAYELASKGLLRPAVNGPPLIYGIKCIHFNPPDFTLEIHCVNENEQYMAALIHDLGLSLKTTAVCQQIRCIRYGCFTVDDALLRKHWSLKYLPDHMSHCHTKLRSLPDIGPQLAAYDRLQPSHNPSTKS</sequence>
<evidence type="ECO:0000259" key="2">
    <source>
        <dbReference type="Pfam" id="PF01509"/>
    </source>
</evidence>
<dbReference type="InterPro" id="IPR039048">
    <property type="entry name" value="Trub2"/>
</dbReference>
<dbReference type="PANTHER" id="PTHR13195:SF0">
    <property type="entry name" value="PSEUDOURIDYLATE SYNTHASE TRUB2, MITOCHONDRIAL"/>
    <property type="match status" value="1"/>
</dbReference>
<dbReference type="GO" id="GO:0001522">
    <property type="term" value="P:pseudouridine synthesis"/>
    <property type="evidence" value="ECO:0007669"/>
    <property type="project" value="InterPro"/>
</dbReference>
<dbReference type="SUPFAM" id="SSF55120">
    <property type="entry name" value="Pseudouridine synthase"/>
    <property type="match status" value="1"/>
</dbReference>
<evidence type="ECO:0000313" key="3">
    <source>
        <dbReference type="EMBL" id="KAI9563571.1"/>
    </source>
</evidence>
<dbReference type="AlphaFoldDB" id="A0AAD5KZE6"/>
<organism evidence="3 4">
    <name type="scientific">Daphnia sinensis</name>
    <dbReference type="NCBI Taxonomy" id="1820382"/>
    <lineage>
        <taxon>Eukaryota</taxon>
        <taxon>Metazoa</taxon>
        <taxon>Ecdysozoa</taxon>
        <taxon>Arthropoda</taxon>
        <taxon>Crustacea</taxon>
        <taxon>Branchiopoda</taxon>
        <taxon>Diplostraca</taxon>
        <taxon>Cladocera</taxon>
        <taxon>Anomopoda</taxon>
        <taxon>Daphniidae</taxon>
        <taxon>Daphnia</taxon>
        <taxon>Daphnia similis group</taxon>
    </lineage>
</organism>
<dbReference type="Gene3D" id="3.30.2350.10">
    <property type="entry name" value="Pseudouridine synthase"/>
    <property type="match status" value="1"/>
</dbReference>
<evidence type="ECO:0000313" key="4">
    <source>
        <dbReference type="Proteomes" id="UP000820818"/>
    </source>
</evidence>
<gene>
    <name evidence="3" type="ORF">GHT06_011035</name>
</gene>
<dbReference type="InterPro" id="IPR020103">
    <property type="entry name" value="PsdUridine_synth_cat_dom_sf"/>
</dbReference>
<dbReference type="GO" id="GO:0006396">
    <property type="term" value="P:RNA processing"/>
    <property type="evidence" value="ECO:0007669"/>
    <property type="project" value="InterPro"/>
</dbReference>
<reference evidence="3 4" key="1">
    <citation type="submission" date="2022-05" db="EMBL/GenBank/DDBJ databases">
        <title>A multi-omics perspective on studying reproductive biology in Daphnia sinensis.</title>
        <authorList>
            <person name="Jia J."/>
        </authorList>
    </citation>
    <scope>NUCLEOTIDE SEQUENCE [LARGE SCALE GENOMIC DNA]</scope>
    <source>
        <strain evidence="3 4">WSL</strain>
    </source>
</reference>
<dbReference type="GO" id="GO:0003723">
    <property type="term" value="F:RNA binding"/>
    <property type="evidence" value="ECO:0007669"/>
    <property type="project" value="InterPro"/>
</dbReference>
<dbReference type="Proteomes" id="UP000820818">
    <property type="component" value="Linkage Group LG2"/>
</dbReference>
<comment type="caution">
    <text evidence="3">The sequence shown here is derived from an EMBL/GenBank/DDBJ whole genome shotgun (WGS) entry which is preliminary data.</text>
</comment>
<evidence type="ECO:0000256" key="1">
    <source>
        <dbReference type="ARBA" id="ARBA00008999"/>
    </source>
</evidence>
<proteinExistence type="inferred from homology"/>